<organism evidence="1 2">
    <name type="scientific">Neophaeococcomyces mojaviensis</name>
    <dbReference type="NCBI Taxonomy" id="3383035"/>
    <lineage>
        <taxon>Eukaryota</taxon>
        <taxon>Fungi</taxon>
        <taxon>Dikarya</taxon>
        <taxon>Ascomycota</taxon>
        <taxon>Pezizomycotina</taxon>
        <taxon>Eurotiomycetes</taxon>
        <taxon>Chaetothyriomycetidae</taxon>
        <taxon>Chaetothyriales</taxon>
        <taxon>Chaetothyriales incertae sedis</taxon>
        <taxon>Neophaeococcomyces</taxon>
    </lineage>
</organism>
<evidence type="ECO:0000313" key="1">
    <source>
        <dbReference type="EMBL" id="KAJ9651716.1"/>
    </source>
</evidence>
<dbReference type="Proteomes" id="UP001172386">
    <property type="component" value="Unassembled WGS sequence"/>
</dbReference>
<accession>A0ACC2ZVL1</accession>
<keyword evidence="2" id="KW-1185">Reference proteome</keyword>
<dbReference type="EMBL" id="JAPDRQ010000239">
    <property type="protein sequence ID" value="KAJ9651716.1"/>
    <property type="molecule type" value="Genomic_DNA"/>
</dbReference>
<evidence type="ECO:0000313" key="2">
    <source>
        <dbReference type="Proteomes" id="UP001172386"/>
    </source>
</evidence>
<sequence>MPSTSKQKESLAGVEISTSPRTGTKRKRVDLDTGTPKTRRTKPVVKQEKQDCDICAESKTAYRNFPNILSCDHDATVCRECFKKHFVIRVDEHRDQGWNACSCPLCGEGVAEEEARGVLPRTVSREIDAMIKKTARQNAHNWLWCPAPGCGHGQLHNLTKQAWVKCSRCRTKICFTHQRQWHEGLTCVEFDTIDNKDATAVQDIEEIRRTTKPCPYCKRRIKKEGGCNHMTCGACRKQWMWNEIPFDGEKVATGAEILGKRGGAPALPPEHRQYVEQVIQFHNAEIDRENARQRTAGQAQAAPVQRQLNPVQEDTRWIGEGLRWAADQLAGAVARIQEAIAFQPFNAAPARTGPHPAETLSQQPRQLRQPREVHVGDGAPSRRTERVHAAENHAATTANQDEDIAVIDLTGDDDGIPVQPLPGNVRLRIRSMDQPTSGLVDDPIDLTNDDMIDLTTED</sequence>
<protein>
    <submittedName>
        <fullName evidence="1">Uncharacterized protein</fullName>
    </submittedName>
</protein>
<gene>
    <name evidence="1" type="ORF">H2198_009028</name>
</gene>
<comment type="caution">
    <text evidence="1">The sequence shown here is derived from an EMBL/GenBank/DDBJ whole genome shotgun (WGS) entry which is preliminary data.</text>
</comment>
<proteinExistence type="predicted"/>
<reference evidence="1" key="1">
    <citation type="submission" date="2022-10" db="EMBL/GenBank/DDBJ databases">
        <title>Culturing micro-colonial fungi from biological soil crusts in the Mojave desert and describing Neophaeococcomyces mojavensis, and introducing the new genera and species Taxawa tesnikishii.</title>
        <authorList>
            <person name="Kurbessoian T."/>
            <person name="Stajich J.E."/>
        </authorList>
    </citation>
    <scope>NUCLEOTIDE SEQUENCE</scope>
    <source>
        <strain evidence="1">JES_112</strain>
    </source>
</reference>
<name>A0ACC2ZVL1_9EURO</name>